<dbReference type="EMBL" id="DSWI01000016">
    <property type="protein sequence ID" value="HFG20687.1"/>
    <property type="molecule type" value="Genomic_DNA"/>
</dbReference>
<comment type="caution">
    <text evidence="6">The sequence shown here is derived from an EMBL/GenBank/DDBJ whole genome shotgun (WGS) entry which is preliminary data.</text>
</comment>
<dbReference type="Gene3D" id="3.40.50.150">
    <property type="entry name" value="Vaccinia Virus protein VP39"/>
    <property type="match status" value="1"/>
</dbReference>
<dbReference type="GO" id="GO:0032259">
    <property type="term" value="P:methylation"/>
    <property type="evidence" value="ECO:0007669"/>
    <property type="project" value="UniProtKB-KW"/>
</dbReference>
<dbReference type="Pfam" id="PF02384">
    <property type="entry name" value="N6_Mtase"/>
    <property type="match status" value="1"/>
</dbReference>
<sequence length="551" mass="60190">MAYTVQGPSGEAAKAFGAYYTDATVAGFLVRWAVRAPSDTVLDPSFGGGVFLHAALRRLLQLGGNPRNQIFGIEIDPAVHVQTQKVLAEQGGICPSNLICSDFFEVSPGRIPAPTAVVGNPPFIRYQRFSGEGRARALAKAASEGVMLSRLSSSWAPFLVHSVALLSKGGRLGMVIPTELLHAAYARPLLEYLAGRFERITLVTFRERLFPHLSQDTLLLLAEGKGSRAPQFHLLDLAAPSDLEKLEPGRCQTQPIEAQELASGRTRAIEYLIPHNARALYQELSHSPLTTRLGALADVGIGYVTGNNLFFHLSPRQVAEWGIPPQYLKPAVRRARGLKGLRFSERDWQEALSTGEAGYLLHISSNEDLPDGLRRYLAHGQSQGVHQAYKCRVREPWYSVPQVYPPDAFLTYMSGNYPRLVANDARAVAPNSLHVLRLRSTQGRAGNLAGLWQTSLTRLSAEIEGHAMGGGMLKLEPGEAEKVVLAAPSLPPESLEALSQELDSLVRAGRIEAAQNLADEVVLVQGLRLTRAEIGLLRSATKALQERRYLR</sequence>
<dbReference type="CDD" id="cd02440">
    <property type="entry name" value="AdoMet_MTases"/>
    <property type="match status" value="1"/>
</dbReference>
<dbReference type="InterPro" id="IPR029063">
    <property type="entry name" value="SAM-dependent_MTases_sf"/>
</dbReference>
<keyword evidence="2 6" id="KW-0808">Transferase</keyword>
<dbReference type="AlphaFoldDB" id="A0A7C3DWW7"/>
<keyword evidence="3" id="KW-0949">S-adenosyl-L-methionine</keyword>
<dbReference type="Pfam" id="PF22837">
    <property type="entry name" value="M_Eco57I_C"/>
    <property type="match status" value="1"/>
</dbReference>
<evidence type="ECO:0000256" key="3">
    <source>
        <dbReference type="ARBA" id="ARBA00022691"/>
    </source>
</evidence>
<evidence type="ECO:0000256" key="2">
    <source>
        <dbReference type="ARBA" id="ARBA00022679"/>
    </source>
</evidence>
<evidence type="ECO:0000259" key="5">
    <source>
        <dbReference type="Pfam" id="PF22837"/>
    </source>
</evidence>
<gene>
    <name evidence="6" type="ORF">ENS82_08220</name>
</gene>
<dbReference type="InterPro" id="IPR050953">
    <property type="entry name" value="N4_N6_ade-DNA_methylase"/>
</dbReference>
<dbReference type="PRINTS" id="PR00507">
    <property type="entry name" value="N12N6MTFRASE"/>
</dbReference>
<dbReference type="GO" id="GO:0003677">
    <property type="term" value="F:DNA binding"/>
    <property type="evidence" value="ECO:0007669"/>
    <property type="project" value="InterPro"/>
</dbReference>
<dbReference type="SUPFAM" id="SSF53335">
    <property type="entry name" value="S-adenosyl-L-methionine-dependent methyltransferases"/>
    <property type="match status" value="1"/>
</dbReference>
<feature type="domain" description="Type II methyltransferase M.Eco57I C-terminal" evidence="5">
    <location>
        <begin position="269"/>
        <end position="523"/>
    </location>
</feature>
<dbReference type="PANTHER" id="PTHR33841">
    <property type="entry name" value="DNA METHYLTRANSFERASE YEEA-RELATED"/>
    <property type="match status" value="1"/>
</dbReference>
<evidence type="ECO:0000256" key="1">
    <source>
        <dbReference type="ARBA" id="ARBA00022603"/>
    </source>
</evidence>
<evidence type="ECO:0000259" key="4">
    <source>
        <dbReference type="Pfam" id="PF02384"/>
    </source>
</evidence>
<keyword evidence="1 6" id="KW-0489">Methyltransferase</keyword>
<dbReference type="PANTHER" id="PTHR33841:SF5">
    <property type="entry name" value="DNA METHYLASE (MODIFICATION METHYLASE) (METHYLTRANSFERASE)-RELATED"/>
    <property type="match status" value="1"/>
</dbReference>
<organism evidence="6">
    <name type="scientific">Meiothermus ruber</name>
    <dbReference type="NCBI Taxonomy" id="277"/>
    <lineage>
        <taxon>Bacteria</taxon>
        <taxon>Thermotogati</taxon>
        <taxon>Deinococcota</taxon>
        <taxon>Deinococci</taxon>
        <taxon>Thermales</taxon>
        <taxon>Thermaceae</taxon>
        <taxon>Meiothermus</taxon>
    </lineage>
</organism>
<evidence type="ECO:0000313" key="6">
    <source>
        <dbReference type="EMBL" id="HFG20687.1"/>
    </source>
</evidence>
<name>A0A7C3DWW7_MEIRU</name>
<proteinExistence type="predicted"/>
<dbReference type="InterPro" id="IPR003356">
    <property type="entry name" value="DNA_methylase_A-5"/>
</dbReference>
<dbReference type="InterPro" id="IPR054520">
    <property type="entry name" value="M_Eco57I_C"/>
</dbReference>
<feature type="domain" description="DNA methylase adenine-specific" evidence="4">
    <location>
        <begin position="11"/>
        <end position="183"/>
    </location>
</feature>
<accession>A0A7C3DWW7</accession>
<protein>
    <submittedName>
        <fullName evidence="6">SAM-dependent DNA methyltransferase</fullName>
    </submittedName>
</protein>
<dbReference type="GO" id="GO:0008170">
    <property type="term" value="F:N-methyltransferase activity"/>
    <property type="evidence" value="ECO:0007669"/>
    <property type="project" value="InterPro"/>
</dbReference>
<reference evidence="6" key="1">
    <citation type="journal article" date="2020" name="mSystems">
        <title>Genome- and Community-Level Interaction Insights into Carbon Utilization and Element Cycling Functions of Hydrothermarchaeota in Hydrothermal Sediment.</title>
        <authorList>
            <person name="Zhou Z."/>
            <person name="Liu Y."/>
            <person name="Xu W."/>
            <person name="Pan J."/>
            <person name="Luo Z.H."/>
            <person name="Li M."/>
        </authorList>
    </citation>
    <scope>NUCLEOTIDE SEQUENCE [LARGE SCALE GENOMIC DNA]</scope>
    <source>
        <strain evidence="6">SpSt-524</strain>
    </source>
</reference>